<organism evidence="2 3">
    <name type="scientific">Solanum commersonii</name>
    <name type="common">Commerson's wild potato</name>
    <name type="synonym">Commerson's nightshade</name>
    <dbReference type="NCBI Taxonomy" id="4109"/>
    <lineage>
        <taxon>Eukaryota</taxon>
        <taxon>Viridiplantae</taxon>
        <taxon>Streptophyta</taxon>
        <taxon>Embryophyta</taxon>
        <taxon>Tracheophyta</taxon>
        <taxon>Spermatophyta</taxon>
        <taxon>Magnoliopsida</taxon>
        <taxon>eudicotyledons</taxon>
        <taxon>Gunneridae</taxon>
        <taxon>Pentapetalae</taxon>
        <taxon>asterids</taxon>
        <taxon>lamiids</taxon>
        <taxon>Solanales</taxon>
        <taxon>Solanaceae</taxon>
        <taxon>Solanoideae</taxon>
        <taxon>Solaneae</taxon>
        <taxon>Solanum</taxon>
    </lineage>
</organism>
<evidence type="ECO:0000313" key="3">
    <source>
        <dbReference type="Proteomes" id="UP000824120"/>
    </source>
</evidence>
<proteinExistence type="predicted"/>
<reference evidence="2 3" key="1">
    <citation type="submission" date="2020-09" db="EMBL/GenBank/DDBJ databases">
        <title>De no assembly of potato wild relative species, Solanum commersonii.</title>
        <authorList>
            <person name="Cho K."/>
        </authorList>
    </citation>
    <scope>NUCLEOTIDE SEQUENCE [LARGE SCALE GENOMIC DNA]</scope>
    <source>
        <strain evidence="2">LZ3.2</strain>
        <tissue evidence="2">Leaf</tissue>
    </source>
</reference>
<sequence length="80" mass="9532">MPIYLLSTMNPPKGDINIIQQMFVKFFKGYYMMFPCLFLLNYDGILGYLLIHYRVLKCGTQVVEVKVKKYINNNEWDIDK</sequence>
<protein>
    <submittedName>
        <fullName evidence="2">Uncharacterized protein</fullName>
    </submittedName>
</protein>
<keyword evidence="1" id="KW-0472">Membrane</keyword>
<comment type="caution">
    <text evidence="2">The sequence shown here is derived from an EMBL/GenBank/DDBJ whole genome shotgun (WGS) entry which is preliminary data.</text>
</comment>
<name>A0A9J5W6A7_SOLCO</name>
<feature type="transmembrane region" description="Helical" evidence="1">
    <location>
        <begin position="30"/>
        <end position="51"/>
    </location>
</feature>
<evidence type="ECO:0000313" key="2">
    <source>
        <dbReference type="EMBL" id="KAG5571147.1"/>
    </source>
</evidence>
<keyword evidence="3" id="KW-1185">Reference proteome</keyword>
<keyword evidence="1" id="KW-0812">Transmembrane</keyword>
<keyword evidence="1" id="KW-1133">Transmembrane helix</keyword>
<gene>
    <name evidence="2" type="ORF">H5410_060913</name>
</gene>
<dbReference type="Proteomes" id="UP000824120">
    <property type="component" value="Chromosome 12"/>
</dbReference>
<accession>A0A9J5W6A7</accession>
<dbReference type="AlphaFoldDB" id="A0A9J5W6A7"/>
<dbReference type="EMBL" id="JACXVP010000012">
    <property type="protein sequence ID" value="KAG5571147.1"/>
    <property type="molecule type" value="Genomic_DNA"/>
</dbReference>
<evidence type="ECO:0000256" key="1">
    <source>
        <dbReference type="SAM" id="Phobius"/>
    </source>
</evidence>